<gene>
    <name evidence="1" type="ORF">AtDm6_1892</name>
</gene>
<sequence length="43" mass="4536">MTDMSGSSNRLALDVRDPTLVFCPVRRRAGHGGALIVLALPAT</sequence>
<name>A0A095B218_9PROT</name>
<dbReference type="RefSeq" id="WP_254906854.1">
    <property type="nucleotide sequence ID" value="NZ_JACAOJ010000001.1"/>
</dbReference>
<reference evidence="1 2" key="1">
    <citation type="submission" date="2014-06" db="EMBL/GenBank/DDBJ databases">
        <title>Functional and comparative genomic analyses of the Drosophila gut microbiota identify candidate symbiosis factors.</title>
        <authorList>
            <person name="Newell P.D."/>
            <person name="Chaston J.M."/>
            <person name="Douglas A.E."/>
        </authorList>
    </citation>
    <scope>NUCLEOTIDE SEQUENCE [LARGE SCALE GENOMIC DNA]</scope>
    <source>
        <strain evidence="1 2">DmCS_006</strain>
    </source>
</reference>
<proteinExistence type="predicted"/>
<organism evidence="1 2">
    <name type="scientific">Acetobacter tropicalis</name>
    <dbReference type="NCBI Taxonomy" id="104102"/>
    <lineage>
        <taxon>Bacteria</taxon>
        <taxon>Pseudomonadati</taxon>
        <taxon>Pseudomonadota</taxon>
        <taxon>Alphaproteobacteria</taxon>
        <taxon>Acetobacterales</taxon>
        <taxon>Acetobacteraceae</taxon>
        <taxon>Acetobacter</taxon>
    </lineage>
</organism>
<keyword evidence="2" id="KW-1185">Reference proteome</keyword>
<dbReference type="AlphaFoldDB" id="A0A095B218"/>
<accession>A0A095B218</accession>
<dbReference type="Proteomes" id="UP000029448">
    <property type="component" value="Unassembled WGS sequence"/>
</dbReference>
<protein>
    <submittedName>
        <fullName evidence="1">Uncharacterized protein</fullName>
    </submittedName>
</protein>
<comment type="caution">
    <text evidence="1">The sequence shown here is derived from an EMBL/GenBank/DDBJ whole genome shotgun (WGS) entry which is preliminary data.</text>
</comment>
<evidence type="ECO:0000313" key="2">
    <source>
        <dbReference type="Proteomes" id="UP000029448"/>
    </source>
</evidence>
<dbReference type="STRING" id="104102.AtDm6_1892"/>
<dbReference type="EMBL" id="JOKM01000071">
    <property type="protein sequence ID" value="KGB23023.1"/>
    <property type="molecule type" value="Genomic_DNA"/>
</dbReference>
<evidence type="ECO:0000313" key="1">
    <source>
        <dbReference type="EMBL" id="KGB23023.1"/>
    </source>
</evidence>